<feature type="region of interest" description="Disordered" evidence="1">
    <location>
        <begin position="46"/>
        <end position="66"/>
    </location>
</feature>
<evidence type="ECO:0000313" key="2">
    <source>
        <dbReference type="EMBL" id="KYO30186.1"/>
    </source>
</evidence>
<evidence type="ECO:0000313" key="3">
    <source>
        <dbReference type="Proteomes" id="UP000050525"/>
    </source>
</evidence>
<keyword evidence="3" id="KW-1185">Reference proteome</keyword>
<comment type="caution">
    <text evidence="2">The sequence shown here is derived from an EMBL/GenBank/DDBJ whole genome shotgun (WGS) entry which is preliminary data.</text>
</comment>
<organism evidence="2 3">
    <name type="scientific">Alligator mississippiensis</name>
    <name type="common">American alligator</name>
    <dbReference type="NCBI Taxonomy" id="8496"/>
    <lineage>
        <taxon>Eukaryota</taxon>
        <taxon>Metazoa</taxon>
        <taxon>Chordata</taxon>
        <taxon>Craniata</taxon>
        <taxon>Vertebrata</taxon>
        <taxon>Euteleostomi</taxon>
        <taxon>Archelosauria</taxon>
        <taxon>Archosauria</taxon>
        <taxon>Crocodylia</taxon>
        <taxon>Alligatoridae</taxon>
        <taxon>Alligatorinae</taxon>
        <taxon>Alligator</taxon>
    </lineage>
</organism>
<dbReference type="Proteomes" id="UP000050525">
    <property type="component" value="Unassembled WGS sequence"/>
</dbReference>
<dbReference type="AlphaFoldDB" id="A0A151N037"/>
<proteinExistence type="predicted"/>
<sequence length="66" mass="8111">MSEPFRLISTSQWEHSDLVQDTLTKEKNLHLRWKRTFLLLQRKKRRRSFSQEPRNFQALLSRNKQA</sequence>
<feature type="compositionally biased region" description="Polar residues" evidence="1">
    <location>
        <begin position="50"/>
        <end position="66"/>
    </location>
</feature>
<reference evidence="2 3" key="1">
    <citation type="journal article" date="2012" name="Genome Biol.">
        <title>Sequencing three crocodilian genomes to illuminate the evolution of archosaurs and amniotes.</title>
        <authorList>
            <person name="St John J.A."/>
            <person name="Braun E.L."/>
            <person name="Isberg S.R."/>
            <person name="Miles L.G."/>
            <person name="Chong A.Y."/>
            <person name="Gongora J."/>
            <person name="Dalzell P."/>
            <person name="Moran C."/>
            <person name="Bed'hom B."/>
            <person name="Abzhanov A."/>
            <person name="Burgess S.C."/>
            <person name="Cooksey A.M."/>
            <person name="Castoe T.A."/>
            <person name="Crawford N.G."/>
            <person name="Densmore L.D."/>
            <person name="Drew J.C."/>
            <person name="Edwards S.V."/>
            <person name="Faircloth B.C."/>
            <person name="Fujita M.K."/>
            <person name="Greenwold M.J."/>
            <person name="Hoffmann F.G."/>
            <person name="Howard J.M."/>
            <person name="Iguchi T."/>
            <person name="Janes D.E."/>
            <person name="Khan S.Y."/>
            <person name="Kohno S."/>
            <person name="de Koning A.J."/>
            <person name="Lance S.L."/>
            <person name="McCarthy F.M."/>
            <person name="McCormack J.E."/>
            <person name="Merchant M.E."/>
            <person name="Peterson D.G."/>
            <person name="Pollock D.D."/>
            <person name="Pourmand N."/>
            <person name="Raney B.J."/>
            <person name="Roessler K.A."/>
            <person name="Sanford J.R."/>
            <person name="Sawyer R.H."/>
            <person name="Schmidt C.J."/>
            <person name="Triplett E.W."/>
            <person name="Tuberville T.D."/>
            <person name="Venegas-Anaya M."/>
            <person name="Howard J.T."/>
            <person name="Jarvis E.D."/>
            <person name="Guillette L.J.Jr."/>
            <person name="Glenn T.C."/>
            <person name="Green R.E."/>
            <person name="Ray D.A."/>
        </authorList>
    </citation>
    <scope>NUCLEOTIDE SEQUENCE [LARGE SCALE GENOMIC DNA]</scope>
    <source>
        <strain evidence="2">KSC_2009_1</strain>
    </source>
</reference>
<name>A0A151N037_ALLMI</name>
<protein>
    <submittedName>
        <fullName evidence="2">Uncharacterized protein</fullName>
    </submittedName>
</protein>
<accession>A0A151N037</accession>
<dbReference type="EMBL" id="AKHW03004278">
    <property type="protein sequence ID" value="KYO30186.1"/>
    <property type="molecule type" value="Genomic_DNA"/>
</dbReference>
<gene>
    <name evidence="2" type="ORF">Y1Q_0022423</name>
</gene>
<evidence type="ECO:0000256" key="1">
    <source>
        <dbReference type="SAM" id="MobiDB-lite"/>
    </source>
</evidence>